<dbReference type="InterPro" id="IPR025877">
    <property type="entry name" value="MobA-like_NTP_Trfase"/>
</dbReference>
<dbReference type="EMBL" id="PUEC01000002">
    <property type="protein sequence ID" value="PWB04144.1"/>
    <property type="molecule type" value="Genomic_DNA"/>
</dbReference>
<evidence type="ECO:0000259" key="3">
    <source>
        <dbReference type="Pfam" id="PF12804"/>
    </source>
</evidence>
<dbReference type="PANTHER" id="PTHR43584:SF8">
    <property type="entry name" value="N-ACETYLMURAMATE ALPHA-1-PHOSPHATE URIDYLYLTRANSFERASE"/>
    <property type="match status" value="1"/>
</dbReference>
<dbReference type="Gene3D" id="3.90.550.10">
    <property type="entry name" value="Spore Coat Polysaccharide Biosynthesis Protein SpsA, Chain A"/>
    <property type="match status" value="1"/>
</dbReference>
<dbReference type="AlphaFoldDB" id="A0A2V1IMM5"/>
<dbReference type="GO" id="GO:0016779">
    <property type="term" value="F:nucleotidyltransferase activity"/>
    <property type="evidence" value="ECO:0007669"/>
    <property type="project" value="UniProtKB-KW"/>
</dbReference>
<accession>A0A2V1IMM5</accession>
<dbReference type="Proteomes" id="UP000244905">
    <property type="component" value="Unassembled WGS sequence"/>
</dbReference>
<dbReference type="GeneID" id="82524902"/>
<comment type="caution">
    <text evidence="4">The sequence shown here is derived from an EMBL/GenBank/DDBJ whole genome shotgun (WGS) entry which is preliminary data.</text>
</comment>
<proteinExistence type="predicted"/>
<dbReference type="SUPFAM" id="SSF53448">
    <property type="entry name" value="Nucleotide-diphospho-sugar transferases"/>
    <property type="match status" value="1"/>
</dbReference>
<dbReference type="PANTHER" id="PTHR43584">
    <property type="entry name" value="NUCLEOTIDYL TRANSFERASE"/>
    <property type="match status" value="1"/>
</dbReference>
<reference evidence="5" key="1">
    <citation type="submission" date="2018-02" db="EMBL/GenBank/DDBJ databases">
        <authorList>
            <person name="Clavel T."/>
            <person name="Strowig T."/>
        </authorList>
    </citation>
    <scope>NUCLEOTIDE SEQUENCE [LARGE SCALE GENOMIC DNA]</scope>
    <source>
        <strain evidence="5">DSM 103720</strain>
    </source>
</reference>
<dbReference type="InterPro" id="IPR029044">
    <property type="entry name" value="Nucleotide-diphossugar_trans"/>
</dbReference>
<name>A0A2V1IMM5_9BACT</name>
<evidence type="ECO:0000313" key="5">
    <source>
        <dbReference type="Proteomes" id="UP000244905"/>
    </source>
</evidence>
<gene>
    <name evidence="4" type="ORF">C5O23_00880</name>
</gene>
<dbReference type="RefSeq" id="WP_107031068.1">
    <property type="nucleotide sequence ID" value="NZ_CAJSYL010000002.1"/>
</dbReference>
<evidence type="ECO:0000256" key="1">
    <source>
        <dbReference type="ARBA" id="ARBA00022679"/>
    </source>
</evidence>
<dbReference type="InterPro" id="IPR050065">
    <property type="entry name" value="GlmU-like"/>
</dbReference>
<organism evidence="4 5">
    <name type="scientific">Duncaniella muris</name>
    <dbReference type="NCBI Taxonomy" id="2094150"/>
    <lineage>
        <taxon>Bacteria</taxon>
        <taxon>Pseudomonadati</taxon>
        <taxon>Bacteroidota</taxon>
        <taxon>Bacteroidia</taxon>
        <taxon>Bacteroidales</taxon>
        <taxon>Muribaculaceae</taxon>
        <taxon>Duncaniella</taxon>
    </lineage>
</organism>
<protein>
    <submittedName>
        <fullName evidence="4">Nucleoside-diphosphate-sugar pyrophosphorylase</fullName>
    </submittedName>
</protein>
<dbReference type="Pfam" id="PF12804">
    <property type="entry name" value="NTP_transf_3"/>
    <property type="match status" value="1"/>
</dbReference>
<feature type="domain" description="MobA-like NTP transferase" evidence="3">
    <location>
        <begin position="4"/>
        <end position="136"/>
    </location>
</feature>
<sequence length="239" mass="26733">MDFAIIAAGQGSRLKSEGQDLPKPLVRLGGRPMIGRLIDVLSLAGARTIYIIVNEEMPEVADYLRSRQTDSAPQLRLTVRSTAGSMESFRELARSMDRTRPFCLLTVDSIFRPEEFREFIARFEADPEADGYMAVTSYVADEKPLYVATEPENDITGFLDHPLPDTRYISGGIYALRPEAFGLLDDCAAAGKTRMRDYQRSLVAAGMRLKAWPFSKIIDADHSSDLREAEIFLSKENQS</sequence>
<keyword evidence="2" id="KW-0548">Nucleotidyltransferase</keyword>
<keyword evidence="5" id="KW-1185">Reference proteome</keyword>
<evidence type="ECO:0000313" key="4">
    <source>
        <dbReference type="EMBL" id="PWB04144.1"/>
    </source>
</evidence>
<keyword evidence="1" id="KW-0808">Transferase</keyword>
<evidence type="ECO:0000256" key="2">
    <source>
        <dbReference type="ARBA" id="ARBA00022695"/>
    </source>
</evidence>